<protein>
    <submittedName>
        <fullName evidence="3">Uncharacterized protein</fullName>
    </submittedName>
</protein>
<evidence type="ECO:0000313" key="3">
    <source>
        <dbReference type="EMBL" id="MEQ2208304.1"/>
    </source>
</evidence>
<feature type="transmembrane region" description="Helical" evidence="2">
    <location>
        <begin position="55"/>
        <end position="74"/>
    </location>
</feature>
<dbReference type="EMBL" id="JAHRIN010050457">
    <property type="protein sequence ID" value="MEQ2208304.1"/>
    <property type="molecule type" value="Genomic_DNA"/>
</dbReference>
<evidence type="ECO:0000256" key="1">
    <source>
        <dbReference type="SAM" id="MobiDB-lite"/>
    </source>
</evidence>
<evidence type="ECO:0000256" key="2">
    <source>
        <dbReference type="SAM" id="Phobius"/>
    </source>
</evidence>
<sequence length="138" mass="15198">MSSSCDSSGIIPVNKWTSTSARTKYRRVSHCTVLALLALGQFVSVSLAPTPPMPFFIFFILLKADLLYICHYCVPSIYMAYQRQALDALYPSLSSSFSHPSHHVPDSAPTLSQSSLKVPGGMLSGQDKETQQMQQKKP</sequence>
<keyword evidence="2" id="KW-0472">Membrane</keyword>
<keyword evidence="2" id="KW-1133">Transmembrane helix</keyword>
<reference evidence="3 4" key="1">
    <citation type="submission" date="2021-06" db="EMBL/GenBank/DDBJ databases">
        <authorList>
            <person name="Palmer J.M."/>
        </authorList>
    </citation>
    <scope>NUCLEOTIDE SEQUENCE [LARGE SCALE GENOMIC DNA]</scope>
    <source>
        <strain evidence="3 4">XC_2019</strain>
        <tissue evidence="3">Muscle</tissue>
    </source>
</reference>
<organism evidence="3 4">
    <name type="scientific">Xenoophorus captivus</name>
    <dbReference type="NCBI Taxonomy" id="1517983"/>
    <lineage>
        <taxon>Eukaryota</taxon>
        <taxon>Metazoa</taxon>
        <taxon>Chordata</taxon>
        <taxon>Craniata</taxon>
        <taxon>Vertebrata</taxon>
        <taxon>Euteleostomi</taxon>
        <taxon>Actinopterygii</taxon>
        <taxon>Neopterygii</taxon>
        <taxon>Teleostei</taxon>
        <taxon>Neoteleostei</taxon>
        <taxon>Acanthomorphata</taxon>
        <taxon>Ovalentaria</taxon>
        <taxon>Atherinomorphae</taxon>
        <taxon>Cyprinodontiformes</taxon>
        <taxon>Goodeidae</taxon>
        <taxon>Xenoophorus</taxon>
    </lineage>
</organism>
<accession>A0ABV0RJT1</accession>
<proteinExistence type="predicted"/>
<evidence type="ECO:0000313" key="4">
    <source>
        <dbReference type="Proteomes" id="UP001434883"/>
    </source>
</evidence>
<gene>
    <name evidence="3" type="ORF">XENOCAPTIV_020467</name>
</gene>
<feature type="transmembrane region" description="Helical" evidence="2">
    <location>
        <begin position="28"/>
        <end position="49"/>
    </location>
</feature>
<name>A0ABV0RJT1_9TELE</name>
<feature type="region of interest" description="Disordered" evidence="1">
    <location>
        <begin position="96"/>
        <end position="138"/>
    </location>
</feature>
<keyword evidence="4" id="KW-1185">Reference proteome</keyword>
<keyword evidence="2" id="KW-0812">Transmembrane</keyword>
<comment type="caution">
    <text evidence="3">The sequence shown here is derived from an EMBL/GenBank/DDBJ whole genome shotgun (WGS) entry which is preliminary data.</text>
</comment>
<dbReference type="Proteomes" id="UP001434883">
    <property type="component" value="Unassembled WGS sequence"/>
</dbReference>